<dbReference type="EMBL" id="JABAYA010000115">
    <property type="protein sequence ID" value="KAF7724624.1"/>
    <property type="molecule type" value="Genomic_DNA"/>
</dbReference>
<feature type="region of interest" description="Disordered" evidence="1">
    <location>
        <begin position="40"/>
        <end position="62"/>
    </location>
</feature>
<sequence>MLTARWEPTNVFTHDSLKARRPASPSLPCRHYAFEEETWLRNRSESPLGSSDEWMSRSDSGDSARDRFMEIAQAALEEANKEEDQKGVIQEMLEALIATAGAQLMAEVIAEQMRSPEVMEQLAANQDYQRQSLDVPQEDIFPDSPKEPLLQQEAQLYFDDDTESDNLVSEYIWRLFRLLFFASVVGLVCHFARAHESDKLS</sequence>
<organism evidence="2 3">
    <name type="scientific">Apophysomyces ossiformis</name>
    <dbReference type="NCBI Taxonomy" id="679940"/>
    <lineage>
        <taxon>Eukaryota</taxon>
        <taxon>Fungi</taxon>
        <taxon>Fungi incertae sedis</taxon>
        <taxon>Mucoromycota</taxon>
        <taxon>Mucoromycotina</taxon>
        <taxon>Mucoromycetes</taxon>
        <taxon>Mucorales</taxon>
        <taxon>Mucorineae</taxon>
        <taxon>Mucoraceae</taxon>
        <taxon>Apophysomyces</taxon>
    </lineage>
</organism>
<evidence type="ECO:0000313" key="2">
    <source>
        <dbReference type="EMBL" id="KAF7724624.1"/>
    </source>
</evidence>
<keyword evidence="3" id="KW-1185">Reference proteome</keyword>
<evidence type="ECO:0000313" key="3">
    <source>
        <dbReference type="Proteomes" id="UP000605846"/>
    </source>
</evidence>
<comment type="caution">
    <text evidence="2">The sequence shown here is derived from an EMBL/GenBank/DDBJ whole genome shotgun (WGS) entry which is preliminary data.</text>
</comment>
<dbReference type="OrthoDB" id="2283974at2759"/>
<reference evidence="2" key="1">
    <citation type="submission" date="2020-01" db="EMBL/GenBank/DDBJ databases">
        <title>Genome Sequencing of Three Apophysomyces-Like Fungal Strains Confirms a Novel Fungal Genus in the Mucoromycota with divergent Burkholderia-like Endosymbiotic Bacteria.</title>
        <authorList>
            <person name="Stajich J.E."/>
            <person name="Macias A.M."/>
            <person name="Carter-House D."/>
            <person name="Lovett B."/>
            <person name="Kasson L.R."/>
            <person name="Berry K."/>
            <person name="Grigoriev I."/>
            <person name="Chang Y."/>
            <person name="Spatafora J."/>
            <person name="Kasson M.T."/>
        </authorList>
    </citation>
    <scope>NUCLEOTIDE SEQUENCE</scope>
    <source>
        <strain evidence="2">NRRL A-21654</strain>
    </source>
</reference>
<proteinExistence type="predicted"/>
<accession>A0A8H7EPR3</accession>
<dbReference type="AlphaFoldDB" id="A0A8H7EPR3"/>
<evidence type="ECO:0000256" key="1">
    <source>
        <dbReference type="SAM" id="MobiDB-lite"/>
    </source>
</evidence>
<protein>
    <submittedName>
        <fullName evidence="2">Uncharacterized protein</fullName>
    </submittedName>
</protein>
<dbReference type="Proteomes" id="UP000605846">
    <property type="component" value="Unassembled WGS sequence"/>
</dbReference>
<gene>
    <name evidence="2" type="ORF">EC973_000868</name>
</gene>
<name>A0A8H7EPR3_9FUNG</name>